<sequence>MNRIIDEADLLYVESKAEWRAWLEENHAEKTGVWLVNYKKQTGSRTLSWSDAVDEALCFGWIDSTARSLDEQRYAQFFSPRKPRSTWSKINKEKVKTLIASGLMKPAGLACIKVARQNGSWTLLDSVEALKVPKDLREALIPAPKAKLFFSKLSPSAQKVLLQWLVLAKTPETRHTRIDEIIRNGTEGLMPKAFRRPGKP</sequence>
<keyword evidence="2" id="KW-1185">Reference proteome</keyword>
<dbReference type="OrthoDB" id="9796999at2"/>
<reference evidence="1 2" key="1">
    <citation type="submission" date="2016-10" db="EMBL/GenBank/DDBJ databases">
        <authorList>
            <person name="de Groot N.N."/>
        </authorList>
    </citation>
    <scope>NUCLEOTIDE SEQUENCE [LARGE SCALE GENOMIC DNA]</scope>
    <source>
        <strain evidence="1 2">DSM 21668</strain>
    </source>
</reference>
<organism evidence="1 2">
    <name type="scientific">Siphonobacter aquaeclarae</name>
    <dbReference type="NCBI Taxonomy" id="563176"/>
    <lineage>
        <taxon>Bacteria</taxon>
        <taxon>Pseudomonadati</taxon>
        <taxon>Bacteroidota</taxon>
        <taxon>Cytophagia</taxon>
        <taxon>Cytophagales</taxon>
        <taxon>Cytophagaceae</taxon>
        <taxon>Siphonobacter</taxon>
    </lineage>
</organism>
<accession>A0A1G9HCZ3</accession>
<protein>
    <submittedName>
        <fullName evidence="1">Uncharacterized conserved protein YdeI, YjbR/CyaY-like superfamily, DUF1801 family</fullName>
    </submittedName>
</protein>
<dbReference type="Pfam" id="PF13376">
    <property type="entry name" value="OmdA"/>
    <property type="match status" value="1"/>
</dbReference>
<gene>
    <name evidence="1" type="ORF">SAMN04488090_0003</name>
</gene>
<evidence type="ECO:0000313" key="2">
    <source>
        <dbReference type="Proteomes" id="UP000198901"/>
    </source>
</evidence>
<dbReference type="EMBL" id="FNGS01000001">
    <property type="protein sequence ID" value="SDL10769.1"/>
    <property type="molecule type" value="Genomic_DNA"/>
</dbReference>
<name>A0A1G9HCZ3_9BACT</name>
<evidence type="ECO:0000313" key="1">
    <source>
        <dbReference type="EMBL" id="SDL10769.1"/>
    </source>
</evidence>
<dbReference type="AlphaFoldDB" id="A0A1G9HCZ3"/>
<dbReference type="RefSeq" id="WP_093196277.1">
    <property type="nucleotide sequence ID" value="NZ_FNGS01000001.1"/>
</dbReference>
<proteinExistence type="predicted"/>
<dbReference type="Proteomes" id="UP000198901">
    <property type="component" value="Unassembled WGS sequence"/>
</dbReference>